<dbReference type="Gene3D" id="3.90.1110.10">
    <property type="entry name" value="RNA polymerase Rpb2, domain 2"/>
    <property type="match status" value="1"/>
</dbReference>
<dbReference type="GO" id="GO:0032549">
    <property type="term" value="F:ribonucleoside binding"/>
    <property type="evidence" value="ECO:0007669"/>
    <property type="project" value="InterPro"/>
</dbReference>
<comment type="similarity">
    <text evidence="1 8">Belongs to the RNA polymerase beta chain family.</text>
</comment>
<evidence type="ECO:0000256" key="7">
    <source>
        <dbReference type="ARBA" id="ARBA00048552"/>
    </source>
</evidence>
<reference evidence="12 13" key="2">
    <citation type="submission" date="2019-01" db="EMBL/GenBank/DDBJ databases">
        <title>The decoding of complex shrimp genome reveals the adaptation for benthos swimmer, frequently molting mechanism and breeding impact on genome.</title>
        <authorList>
            <person name="Sun Y."/>
            <person name="Gao Y."/>
            <person name="Yu Y."/>
        </authorList>
    </citation>
    <scope>NUCLEOTIDE SEQUENCE [LARGE SCALE GENOMIC DNA]</scope>
    <source>
        <tissue evidence="12">Muscle</tissue>
    </source>
</reference>
<keyword evidence="4" id="KW-0808">Transferase</keyword>
<feature type="domain" description="RNA polymerase beta subunit protrusion" evidence="10">
    <location>
        <begin position="43"/>
        <end position="409"/>
    </location>
</feature>
<dbReference type="Pfam" id="PF04563">
    <property type="entry name" value="RNA_pol_Rpb2_1"/>
    <property type="match status" value="1"/>
</dbReference>
<dbReference type="FunFam" id="3.90.1100.10:FF:000006">
    <property type="entry name" value="DNA-directed RNA polymerase subunit beta"/>
    <property type="match status" value="1"/>
</dbReference>
<dbReference type="SUPFAM" id="SSF64484">
    <property type="entry name" value="beta and beta-prime subunits of DNA dependent RNA-polymerase"/>
    <property type="match status" value="1"/>
</dbReference>
<reference evidence="12 13" key="1">
    <citation type="submission" date="2018-04" db="EMBL/GenBank/DDBJ databases">
        <authorList>
            <person name="Zhang X."/>
            <person name="Yuan J."/>
            <person name="Li F."/>
            <person name="Xiang J."/>
        </authorList>
    </citation>
    <scope>NUCLEOTIDE SEQUENCE [LARGE SCALE GENOMIC DNA]</scope>
    <source>
        <tissue evidence="12">Muscle</tissue>
    </source>
</reference>
<dbReference type="InterPro" id="IPR007645">
    <property type="entry name" value="RNA_pol_Rpb2_3"/>
</dbReference>
<evidence type="ECO:0000259" key="11">
    <source>
        <dbReference type="Pfam" id="PF04565"/>
    </source>
</evidence>
<evidence type="ECO:0000256" key="2">
    <source>
        <dbReference type="ARBA" id="ARBA00012418"/>
    </source>
</evidence>
<dbReference type="FunFam" id="3.90.1110.10:FF:000006">
    <property type="entry name" value="DNA-directed RNA polymerase subunit beta"/>
    <property type="match status" value="1"/>
</dbReference>
<dbReference type="NCBIfam" id="NF007175">
    <property type="entry name" value="PRK09606.1"/>
    <property type="match status" value="1"/>
</dbReference>
<protein>
    <recommendedName>
        <fullName evidence="2">DNA-directed RNA polymerase</fullName>
        <ecNumber evidence="2">2.7.7.6</ecNumber>
    </recommendedName>
</protein>
<evidence type="ECO:0000256" key="5">
    <source>
        <dbReference type="ARBA" id="ARBA00022695"/>
    </source>
</evidence>
<evidence type="ECO:0000259" key="9">
    <source>
        <dbReference type="Pfam" id="PF04561"/>
    </source>
</evidence>
<evidence type="ECO:0000256" key="3">
    <source>
        <dbReference type="ARBA" id="ARBA00022478"/>
    </source>
</evidence>
<dbReference type="OrthoDB" id="10248617at2759"/>
<dbReference type="Pfam" id="PF04565">
    <property type="entry name" value="RNA_pol_Rpb2_3"/>
    <property type="match status" value="1"/>
</dbReference>
<dbReference type="PANTHER" id="PTHR20856">
    <property type="entry name" value="DNA-DIRECTED RNA POLYMERASE I SUBUNIT 2"/>
    <property type="match status" value="1"/>
</dbReference>
<dbReference type="EMBL" id="QCYY01000283">
    <property type="protein sequence ID" value="ROT85416.1"/>
    <property type="molecule type" value="Genomic_DNA"/>
</dbReference>
<keyword evidence="13" id="KW-1185">Reference proteome</keyword>
<keyword evidence="5" id="KW-0548">Nucleotidyltransferase</keyword>
<gene>
    <name evidence="12" type="ORF">C7M84_014659</name>
</gene>
<dbReference type="GO" id="GO:0003677">
    <property type="term" value="F:DNA binding"/>
    <property type="evidence" value="ECO:0007669"/>
    <property type="project" value="InterPro"/>
</dbReference>
<keyword evidence="3 12" id="KW-0240">DNA-directed RNA polymerase</keyword>
<comment type="caution">
    <text evidence="12">The sequence shown here is derived from an EMBL/GenBank/DDBJ whole genome shotgun (WGS) entry which is preliminary data.</text>
</comment>
<evidence type="ECO:0000256" key="4">
    <source>
        <dbReference type="ARBA" id="ARBA00022679"/>
    </source>
</evidence>
<dbReference type="FunFam" id="3.90.1100.10:FF:000021">
    <property type="entry name" value="DNA-directed RNA polymerase subunit beta"/>
    <property type="match status" value="1"/>
</dbReference>
<organism evidence="12 13">
    <name type="scientific">Penaeus vannamei</name>
    <name type="common">Whiteleg shrimp</name>
    <name type="synonym">Litopenaeus vannamei</name>
    <dbReference type="NCBI Taxonomy" id="6689"/>
    <lineage>
        <taxon>Eukaryota</taxon>
        <taxon>Metazoa</taxon>
        <taxon>Ecdysozoa</taxon>
        <taxon>Arthropoda</taxon>
        <taxon>Crustacea</taxon>
        <taxon>Multicrustacea</taxon>
        <taxon>Malacostraca</taxon>
        <taxon>Eumalacostraca</taxon>
        <taxon>Eucarida</taxon>
        <taxon>Decapoda</taxon>
        <taxon>Dendrobranchiata</taxon>
        <taxon>Penaeoidea</taxon>
        <taxon>Penaeidae</taxon>
        <taxon>Penaeus</taxon>
    </lineage>
</organism>
<dbReference type="Gene3D" id="3.90.1100.10">
    <property type="match status" value="1"/>
</dbReference>
<dbReference type="EC" id="2.7.7.6" evidence="2"/>
<dbReference type="AlphaFoldDB" id="A0A3R7MKS6"/>
<comment type="catalytic activity">
    <reaction evidence="7">
        <text>RNA(n) + a ribonucleoside 5'-triphosphate = RNA(n+1) + diphosphate</text>
        <dbReference type="Rhea" id="RHEA:21248"/>
        <dbReference type="Rhea" id="RHEA-COMP:14527"/>
        <dbReference type="Rhea" id="RHEA-COMP:17342"/>
        <dbReference type="ChEBI" id="CHEBI:33019"/>
        <dbReference type="ChEBI" id="CHEBI:61557"/>
        <dbReference type="ChEBI" id="CHEBI:140395"/>
        <dbReference type="EC" id="2.7.7.6"/>
    </reaction>
</comment>
<evidence type="ECO:0000256" key="1">
    <source>
        <dbReference type="ARBA" id="ARBA00006835"/>
    </source>
</evidence>
<keyword evidence="6" id="KW-0804">Transcription</keyword>
<dbReference type="GO" id="GO:0006351">
    <property type="term" value="P:DNA-templated transcription"/>
    <property type="evidence" value="ECO:0007669"/>
    <property type="project" value="InterPro"/>
</dbReference>
<dbReference type="InterPro" id="IPR007642">
    <property type="entry name" value="RNA_pol_Rpb2_2"/>
</dbReference>
<accession>A0A3R7MKS6</accession>
<dbReference type="GO" id="GO:0000428">
    <property type="term" value="C:DNA-directed RNA polymerase complex"/>
    <property type="evidence" value="ECO:0007669"/>
    <property type="project" value="UniProtKB-KW"/>
</dbReference>
<dbReference type="InterPro" id="IPR007644">
    <property type="entry name" value="RNA_pol_bsu_protrusion"/>
</dbReference>
<feature type="domain" description="RNA polymerase Rpb2" evidence="11">
    <location>
        <begin position="448"/>
        <end position="512"/>
    </location>
</feature>
<sequence>MGETVIGSLVPEWADLDPNTLGEPVKSIEDKWKLVPAFLRVKGLVKQHIDSFNYFINVDIKNIVKANSKVTSDVDPLFYVKYMDVRVGKPNIEEGMNIVSETAPHECRLRDITYSAPIMVDVEYMRGDHRIFRRDIPIGRMPIMLRSSNCVLSQCRTHAELAKYNECPHDPGGYFIIKGQEKVILIQEQLSKNRMIVEEDKKGGLTCQVTSSTHEKKSRTNVTIKNGKYYIKHNTLTDDVAVGIVFKAMGVTSDQEIVQMIGTEDRIMTSFAASLEECARLNVYTQTQALKFIGGKVRQKRFFDRGPKKTPVDEARDLLATTILAHVPVEKFNFKMKSIYLALMVRRVIEAQGDTRIVDDRDYYGNKRLELAGSLISLLFEDLFKKFNSDLKKKSDIILGKKGKVSQFDAVQYMQSSQDAITNGLEVAISTGNWTIKRFKMERQGVTQVLARLSYISALGMMTRVNSQFEKTRKVSGPRSLQPSQWGMVCPSDTPEGESCGLVKNLALMTHITTEVDPEPIIELAFNCGVEDINLTGRSCQTEMSS</sequence>
<dbReference type="InterPro" id="IPR015712">
    <property type="entry name" value="DNA-dir_RNA_pol_su2"/>
</dbReference>
<evidence type="ECO:0000313" key="13">
    <source>
        <dbReference type="Proteomes" id="UP000283509"/>
    </source>
</evidence>
<evidence type="ECO:0000313" key="12">
    <source>
        <dbReference type="EMBL" id="ROT85416.1"/>
    </source>
</evidence>
<dbReference type="Pfam" id="PF04561">
    <property type="entry name" value="RNA_pol_Rpb2_2"/>
    <property type="match status" value="1"/>
</dbReference>
<proteinExistence type="inferred from homology"/>
<evidence type="ECO:0000256" key="6">
    <source>
        <dbReference type="ARBA" id="ARBA00023163"/>
    </source>
</evidence>
<evidence type="ECO:0000256" key="8">
    <source>
        <dbReference type="RuleBase" id="RU000434"/>
    </source>
</evidence>
<name>A0A3R7MKS6_PENVA</name>
<dbReference type="Proteomes" id="UP000283509">
    <property type="component" value="Unassembled WGS sequence"/>
</dbReference>
<dbReference type="InterPro" id="IPR037034">
    <property type="entry name" value="RNA_pol_Rpb2_2_sf"/>
</dbReference>
<dbReference type="GO" id="GO:0003899">
    <property type="term" value="F:DNA-directed RNA polymerase activity"/>
    <property type="evidence" value="ECO:0007669"/>
    <property type="project" value="UniProtKB-EC"/>
</dbReference>
<dbReference type="STRING" id="6689.A0A3R7MKS6"/>
<feature type="domain" description="RNA polymerase Rpb2" evidence="9">
    <location>
        <begin position="192"/>
        <end position="370"/>
    </location>
</feature>
<evidence type="ECO:0000259" key="10">
    <source>
        <dbReference type="Pfam" id="PF04563"/>
    </source>
</evidence>